<gene>
    <name evidence="2" type="ORF">DCC88_05465</name>
</gene>
<dbReference type="EMBL" id="QOVW01000062">
    <property type="protein sequence ID" value="RDB36331.1"/>
    <property type="molecule type" value="Genomic_DNA"/>
</dbReference>
<comment type="caution">
    <text evidence="2">The sequence shown here is derived from an EMBL/GenBank/DDBJ whole genome shotgun (WGS) entry which is preliminary data.</text>
</comment>
<dbReference type="RefSeq" id="WP_338635966.1">
    <property type="nucleotide sequence ID" value="NZ_CP146516.1"/>
</dbReference>
<feature type="compositionally biased region" description="Basic and acidic residues" evidence="1">
    <location>
        <begin position="71"/>
        <end position="90"/>
    </location>
</feature>
<accession>A0A369KP17</accession>
<feature type="region of interest" description="Disordered" evidence="1">
    <location>
        <begin position="67"/>
        <end position="97"/>
    </location>
</feature>
<evidence type="ECO:0000313" key="2">
    <source>
        <dbReference type="EMBL" id="RDB36331.1"/>
    </source>
</evidence>
<evidence type="ECO:0000256" key="1">
    <source>
        <dbReference type="SAM" id="MobiDB-lite"/>
    </source>
</evidence>
<name>A0A369KP17_9BACT</name>
<proteinExistence type="predicted"/>
<organism evidence="2 3">
    <name type="scientific">Spirobacillus cienkowskii</name>
    <dbReference type="NCBI Taxonomy" id="495820"/>
    <lineage>
        <taxon>Bacteria</taxon>
        <taxon>Pseudomonadati</taxon>
        <taxon>Bdellovibrionota</taxon>
        <taxon>Oligoflexia</taxon>
        <taxon>Silvanigrellales</taxon>
        <taxon>Spirobacillus</taxon>
    </lineage>
</organism>
<evidence type="ECO:0000313" key="3">
    <source>
        <dbReference type="Proteomes" id="UP000253934"/>
    </source>
</evidence>
<dbReference type="AlphaFoldDB" id="A0A369KP17"/>
<dbReference type="Proteomes" id="UP000253934">
    <property type="component" value="Unassembled WGS sequence"/>
</dbReference>
<keyword evidence="3" id="KW-1185">Reference proteome</keyword>
<sequence length="97" mass="11313">MNEKKPELNEDDLLRYMRDQACRAETSGIAAKKFSHFQKLLTKVYSLSDKEFDIAFSTLESMIESFNSKKTNSEDEEKIKNSQKNKEKTIEIISNKQ</sequence>
<protein>
    <submittedName>
        <fullName evidence="2">Uncharacterized protein</fullName>
    </submittedName>
</protein>
<reference evidence="2" key="1">
    <citation type="submission" date="2018-04" db="EMBL/GenBank/DDBJ databases">
        <title>Draft genome sequence of the Candidatus Spirobacillus cienkowskii, a pathogen of freshwater Daphnia species, reconstructed from hemolymph metagenomic reads.</title>
        <authorList>
            <person name="Bresciani L."/>
            <person name="Lemos L.N."/>
            <person name="Wale N."/>
            <person name="Lin J.Y."/>
            <person name="Fernandes G.R."/>
            <person name="Duffy M.A."/>
            <person name="Rodrigues J.M."/>
        </authorList>
    </citation>
    <scope>NUCLEOTIDE SEQUENCE [LARGE SCALE GENOMIC DNA]</scope>
    <source>
        <strain evidence="2">Binning01</strain>
    </source>
</reference>